<sequence>MVAEDGIYLLKTKSLNRSWNGTLVCEASNSLGSMRSTSNIVIKSE</sequence>
<dbReference type="AlphaFoldDB" id="A0A914RY67"/>
<keyword evidence="1" id="KW-1185">Reference proteome</keyword>
<name>A0A914RY67_PAREQ</name>
<accession>A0A914RY67</accession>
<protein>
    <submittedName>
        <fullName evidence="2">Ig-like domain-containing protein</fullName>
    </submittedName>
</protein>
<evidence type="ECO:0000313" key="2">
    <source>
        <dbReference type="WBParaSite" id="PEQ_0000697001-mRNA-1"/>
    </source>
</evidence>
<reference evidence="2" key="1">
    <citation type="submission" date="2022-11" db="UniProtKB">
        <authorList>
            <consortium name="WormBaseParasite"/>
        </authorList>
    </citation>
    <scope>IDENTIFICATION</scope>
</reference>
<dbReference type="WBParaSite" id="PEQ_0000697001-mRNA-1">
    <property type="protein sequence ID" value="PEQ_0000697001-mRNA-1"/>
    <property type="gene ID" value="PEQ_0000697001"/>
</dbReference>
<proteinExistence type="predicted"/>
<organism evidence="1 2">
    <name type="scientific">Parascaris equorum</name>
    <name type="common">Equine roundworm</name>
    <dbReference type="NCBI Taxonomy" id="6256"/>
    <lineage>
        <taxon>Eukaryota</taxon>
        <taxon>Metazoa</taxon>
        <taxon>Ecdysozoa</taxon>
        <taxon>Nematoda</taxon>
        <taxon>Chromadorea</taxon>
        <taxon>Rhabditida</taxon>
        <taxon>Spirurina</taxon>
        <taxon>Ascaridomorpha</taxon>
        <taxon>Ascaridoidea</taxon>
        <taxon>Ascarididae</taxon>
        <taxon>Parascaris</taxon>
    </lineage>
</organism>
<evidence type="ECO:0000313" key="1">
    <source>
        <dbReference type="Proteomes" id="UP000887564"/>
    </source>
</evidence>
<dbReference type="Proteomes" id="UP000887564">
    <property type="component" value="Unplaced"/>
</dbReference>